<dbReference type="InterPro" id="IPR054343">
    <property type="entry name" value="TY-Chap_M"/>
</dbReference>
<reference evidence="3" key="1">
    <citation type="submission" date="2015-12" db="EMBL/GenBank/DDBJ databases">
        <title>Complete genome sequence of Pandoraea norimbergensis DSM 11628.</title>
        <authorList>
            <person name="Ee R."/>
            <person name="Lim Y.-L."/>
            <person name="Yong D."/>
            <person name="Yin W.-F."/>
            <person name="Chan K.-G."/>
        </authorList>
    </citation>
    <scope>NUCLEOTIDE SEQUENCE [LARGE SCALE GENOMIC DNA]</scope>
    <source>
        <strain evidence="3">DSM 11628</strain>
    </source>
</reference>
<evidence type="ECO:0000259" key="1">
    <source>
        <dbReference type="Pfam" id="PF22551"/>
    </source>
</evidence>
<keyword evidence="3" id="KW-1185">Reference proteome</keyword>
<protein>
    <recommendedName>
        <fullName evidence="1">TY-Chap central domain-containing protein</fullName>
    </recommendedName>
</protein>
<gene>
    <name evidence="2" type="ORF">AT302_12145</name>
</gene>
<dbReference type="Proteomes" id="UP000060277">
    <property type="component" value="Chromosome"/>
</dbReference>
<sequence>MQDHIQTLLAHLQDEGFSAHLDADGDIAFKREGLQYVLCFDESDPGYGKLLLPNVCQIETQEELSRALIAMDEINRQMKVVKIYTVRDQVWLTVELWFADQTCWCPLLVRSMRALSHALMKFAEAINAHAPATTPARRLNA</sequence>
<organism evidence="2 3">
    <name type="scientific">Pandoraea norimbergensis</name>
    <dbReference type="NCBI Taxonomy" id="93219"/>
    <lineage>
        <taxon>Bacteria</taxon>
        <taxon>Pseudomonadati</taxon>
        <taxon>Pseudomonadota</taxon>
        <taxon>Betaproteobacteria</taxon>
        <taxon>Burkholderiales</taxon>
        <taxon>Burkholderiaceae</taxon>
        <taxon>Pandoraea</taxon>
    </lineage>
</organism>
<evidence type="ECO:0000313" key="3">
    <source>
        <dbReference type="Proteomes" id="UP000060277"/>
    </source>
</evidence>
<name>A0ABM5WIW7_9BURK</name>
<dbReference type="EMBL" id="CP013480">
    <property type="protein sequence ID" value="ALS60413.1"/>
    <property type="molecule type" value="Genomic_DNA"/>
</dbReference>
<proteinExistence type="predicted"/>
<dbReference type="RefSeq" id="WP_058377330.1">
    <property type="nucleotide sequence ID" value="NZ_CP013480.3"/>
</dbReference>
<dbReference type="Pfam" id="PF22551">
    <property type="entry name" value="TY-Chap1"/>
    <property type="match status" value="1"/>
</dbReference>
<evidence type="ECO:0000313" key="2">
    <source>
        <dbReference type="EMBL" id="ALS60413.1"/>
    </source>
</evidence>
<feature type="domain" description="TY-Chap central" evidence="1">
    <location>
        <begin position="5"/>
        <end position="124"/>
    </location>
</feature>
<accession>A0ABM5WIW7</accession>